<dbReference type="PANTHER" id="PTHR43581">
    <property type="entry name" value="ATP/GTP PHOSPHATASE"/>
    <property type="match status" value="1"/>
</dbReference>
<proteinExistence type="predicted"/>
<dbReference type="EMBL" id="WOFV02000024">
    <property type="protein sequence ID" value="NAS18059.1"/>
    <property type="molecule type" value="Genomic_DNA"/>
</dbReference>
<protein>
    <submittedName>
        <fullName evidence="3">AAA family ATPase</fullName>
    </submittedName>
</protein>
<feature type="domain" description="OLD protein-like TOPRIM" evidence="2">
    <location>
        <begin position="473"/>
        <end position="536"/>
    </location>
</feature>
<dbReference type="InterPro" id="IPR034139">
    <property type="entry name" value="TOPRIM_OLD"/>
</dbReference>
<reference evidence="3 4" key="1">
    <citation type="submission" date="2020-01" db="EMBL/GenBank/DDBJ databases">
        <title>Genome sequence of a 1,3-propanediol producer, Clostridium butyricum S3.</title>
        <authorList>
            <person name="Zhou J."/>
        </authorList>
    </citation>
    <scope>NUCLEOTIDE SEQUENCE [LARGE SCALE GENOMIC DNA]</scope>
    <source>
        <strain evidence="3 4">S3</strain>
    </source>
</reference>
<dbReference type="Pfam" id="PF20469">
    <property type="entry name" value="OLD-like_TOPRIM"/>
    <property type="match status" value="1"/>
</dbReference>
<evidence type="ECO:0000313" key="3">
    <source>
        <dbReference type="EMBL" id="NAS18059.1"/>
    </source>
</evidence>
<dbReference type="AlphaFoldDB" id="A0A6L9ENE1"/>
<dbReference type="Proteomes" id="UP000474042">
    <property type="component" value="Unassembled WGS sequence"/>
</dbReference>
<evidence type="ECO:0000313" key="4">
    <source>
        <dbReference type="Proteomes" id="UP000474042"/>
    </source>
</evidence>
<dbReference type="PANTHER" id="PTHR43581:SF4">
    <property type="entry name" value="ATP_GTP PHOSPHATASE"/>
    <property type="match status" value="1"/>
</dbReference>
<dbReference type="Pfam" id="PF13175">
    <property type="entry name" value="AAA_15"/>
    <property type="match status" value="1"/>
</dbReference>
<dbReference type="SUPFAM" id="SSF52540">
    <property type="entry name" value="P-loop containing nucleoside triphosphate hydrolases"/>
    <property type="match status" value="1"/>
</dbReference>
<dbReference type="Gene3D" id="3.40.50.300">
    <property type="entry name" value="P-loop containing nucleotide triphosphate hydrolases"/>
    <property type="match status" value="1"/>
</dbReference>
<dbReference type="InterPro" id="IPR027417">
    <property type="entry name" value="P-loop_NTPase"/>
</dbReference>
<evidence type="ECO:0000259" key="2">
    <source>
        <dbReference type="Pfam" id="PF20469"/>
    </source>
</evidence>
<comment type="caution">
    <text evidence="3">The sequence shown here is derived from an EMBL/GenBank/DDBJ whole genome shotgun (WGS) entry which is preliminary data.</text>
</comment>
<name>A0A6L9ENE1_CLOBU</name>
<dbReference type="InterPro" id="IPR051396">
    <property type="entry name" value="Bact_Antivir_Def_Nuclease"/>
</dbReference>
<organism evidence="3 4">
    <name type="scientific">Clostridium butyricum</name>
    <dbReference type="NCBI Taxonomy" id="1492"/>
    <lineage>
        <taxon>Bacteria</taxon>
        <taxon>Bacillati</taxon>
        <taxon>Bacillota</taxon>
        <taxon>Clostridia</taxon>
        <taxon>Eubacteriales</taxon>
        <taxon>Clostridiaceae</taxon>
        <taxon>Clostridium</taxon>
    </lineage>
</organism>
<dbReference type="CDD" id="cd01026">
    <property type="entry name" value="TOPRIM_OLD"/>
    <property type="match status" value="1"/>
</dbReference>
<dbReference type="InterPro" id="IPR041685">
    <property type="entry name" value="AAA_GajA/Old/RecF-like"/>
</dbReference>
<sequence length="702" mass="81500">MYLKSVSIENFRKFRDKDNVIEFIDAKDYKKNPDINIAPITTLIVGKNNSGKTTVIDALNKLINDSAFKATDFNFSYLKELLRLYKQQHLDNEDIKLPFLKFVITVGIDNNEDDFLTNIIPFMSLEDTYKTQVDIIVKWEIKDKELFLKDLKYFNRKDFKGQQFDRFLELINKTDFEISYYNSSEEKRKNFALKKMMQLTTIKANNISNESCLSEAFRKIIEYRYKEVVGDNIVEELDDKIIGINEKLTSHISKNHTKNINDSLSKVVMNEKCQVLLKSDLNFQKLIKNVIKYEYVEENNNIPEQQFGLGYTNLMMIIADIITYMEKYPETSFNSKVNLISIEEPETYMHPQMQEKFIKNINEMISSLLKNKNKHVNSQIIITTHSAHILNSKIHTGNTFDNINYITSIKGCSKAICLKDDIIVPTKDVVGTIEEAKVKVDEAAVDIIETEESKKQKLKFLRKHIKYKVPELFFADAIIFVEGITEHTLLQYYIDKNIKLNKYYISVVLVDGAHAKVYENLIIALGIPTLIITDIDIKREKQEKEENDKGSIYLQMNSKELGKRITTNETLNQFFGTNIVKEIMKSGYKEIDNMMITYQKDPIEKYYATSFEEAFILTNSKNAILQKALSKVKPDIYKEIVSNSSIISNSFKLQKKLSSSKSDFANTLLYEILICEDDRSIPRLPKYIEKGLEFLEKRLGGN</sequence>
<feature type="domain" description="Endonuclease GajA/Old nuclease/RecF-like AAA" evidence="1">
    <location>
        <begin position="1"/>
        <end position="389"/>
    </location>
</feature>
<accession>A0A6L9ENE1</accession>
<evidence type="ECO:0000259" key="1">
    <source>
        <dbReference type="Pfam" id="PF13175"/>
    </source>
</evidence>
<gene>
    <name evidence="3" type="ORF">GND98_009280</name>
</gene>